<dbReference type="AlphaFoldDB" id="A0A381XKB4"/>
<dbReference type="PANTHER" id="PTHR19211">
    <property type="entry name" value="ATP-BINDING TRANSPORT PROTEIN-RELATED"/>
    <property type="match status" value="1"/>
</dbReference>
<dbReference type="GO" id="GO:0005524">
    <property type="term" value="F:ATP binding"/>
    <property type="evidence" value="ECO:0007669"/>
    <property type="project" value="UniProtKB-KW"/>
</dbReference>
<dbReference type="PANTHER" id="PTHR19211:SF14">
    <property type="entry name" value="ATP-BINDING CASSETTE SUB-FAMILY F MEMBER 1"/>
    <property type="match status" value="1"/>
</dbReference>
<dbReference type="InterPro" id="IPR003593">
    <property type="entry name" value="AAA+_ATPase"/>
</dbReference>
<dbReference type="InterPro" id="IPR027417">
    <property type="entry name" value="P-loop_NTPase"/>
</dbReference>
<feature type="region of interest" description="Disordered" evidence="4">
    <location>
        <begin position="531"/>
        <end position="569"/>
    </location>
</feature>
<reference evidence="6" key="1">
    <citation type="submission" date="2018-05" db="EMBL/GenBank/DDBJ databases">
        <authorList>
            <person name="Lanie J.A."/>
            <person name="Ng W.-L."/>
            <person name="Kazmierczak K.M."/>
            <person name="Andrzejewski T.M."/>
            <person name="Davidsen T.M."/>
            <person name="Wayne K.J."/>
            <person name="Tettelin H."/>
            <person name="Glass J.I."/>
            <person name="Rusch D."/>
            <person name="Podicherti R."/>
            <person name="Tsui H.-C.T."/>
            <person name="Winkler M.E."/>
        </authorList>
    </citation>
    <scope>NUCLEOTIDE SEQUENCE</scope>
</reference>
<feature type="compositionally biased region" description="Basic and acidic residues" evidence="4">
    <location>
        <begin position="545"/>
        <end position="559"/>
    </location>
</feature>
<dbReference type="CDD" id="cd03221">
    <property type="entry name" value="ABCF_EF-3"/>
    <property type="match status" value="2"/>
</dbReference>
<proteinExistence type="predicted"/>
<feature type="domain" description="ABC transporter" evidence="5">
    <location>
        <begin position="313"/>
        <end position="527"/>
    </location>
</feature>
<dbReference type="NCBIfam" id="NF000355">
    <property type="entry name" value="ribo_prot_ABC_F"/>
    <property type="match status" value="1"/>
</dbReference>
<organism evidence="6">
    <name type="scientific">marine metagenome</name>
    <dbReference type="NCBI Taxonomy" id="408172"/>
    <lineage>
        <taxon>unclassified sequences</taxon>
        <taxon>metagenomes</taxon>
        <taxon>ecological metagenomes</taxon>
    </lineage>
</organism>
<dbReference type="SMART" id="SM00382">
    <property type="entry name" value="AAA"/>
    <property type="match status" value="2"/>
</dbReference>
<dbReference type="InterPro" id="IPR017871">
    <property type="entry name" value="ABC_transporter-like_CS"/>
</dbReference>
<evidence type="ECO:0000256" key="3">
    <source>
        <dbReference type="ARBA" id="ARBA00022840"/>
    </source>
</evidence>
<evidence type="ECO:0000256" key="4">
    <source>
        <dbReference type="SAM" id="MobiDB-lite"/>
    </source>
</evidence>
<feature type="non-terminal residue" evidence="6">
    <location>
        <position position="613"/>
    </location>
</feature>
<keyword evidence="3" id="KW-0067">ATP-binding</keyword>
<dbReference type="InterPro" id="IPR003439">
    <property type="entry name" value="ABC_transporter-like_ATP-bd"/>
</dbReference>
<dbReference type="Gene3D" id="3.40.50.300">
    <property type="entry name" value="P-loop containing nucleotide triphosphate hydrolases"/>
    <property type="match status" value="2"/>
</dbReference>
<dbReference type="PROSITE" id="PS50893">
    <property type="entry name" value="ABC_TRANSPORTER_2"/>
    <property type="match status" value="2"/>
</dbReference>
<keyword evidence="1" id="KW-0677">Repeat</keyword>
<name>A0A381XKB4_9ZZZZ</name>
<dbReference type="Pfam" id="PF12848">
    <property type="entry name" value="ABC_tran_Xtn"/>
    <property type="match status" value="1"/>
</dbReference>
<dbReference type="InterPro" id="IPR032781">
    <property type="entry name" value="ABC_tran_Xtn"/>
</dbReference>
<gene>
    <name evidence="6" type="ORF">METZ01_LOCUS117587</name>
</gene>
<evidence type="ECO:0000259" key="5">
    <source>
        <dbReference type="PROSITE" id="PS50893"/>
    </source>
</evidence>
<feature type="domain" description="ABC transporter" evidence="5">
    <location>
        <begin position="2"/>
        <end position="242"/>
    </location>
</feature>
<dbReference type="FunFam" id="3.40.50.300:FF:000011">
    <property type="entry name" value="Putative ABC transporter ATP-binding component"/>
    <property type="match status" value="1"/>
</dbReference>
<evidence type="ECO:0000256" key="1">
    <source>
        <dbReference type="ARBA" id="ARBA00022737"/>
    </source>
</evidence>
<dbReference type="Pfam" id="PF00005">
    <property type="entry name" value="ABC_tran"/>
    <property type="match status" value="2"/>
</dbReference>
<dbReference type="InterPro" id="IPR050611">
    <property type="entry name" value="ABCF"/>
</dbReference>
<accession>A0A381XKB4</accession>
<dbReference type="EMBL" id="UINC01015357">
    <property type="protein sequence ID" value="SVA64733.1"/>
    <property type="molecule type" value="Genomic_DNA"/>
</dbReference>
<sequence>MITLNGVEKAHGGRTLFGDVSLQLNRGDRLGLVGPNGAGKSTLFNIILGEESTDAGHVELQRNLDLGFLPQENISVKDETVLELALSISPEFLSAREKILRGEHVEADAYELYNEKGGPHLEAKAKRILAGLSFRDSDFDRPTSEMSGGWIMRAHLARLLVQEPDLLMLDEPTNHLDLEALIWVQDYLENYPGAILLISHDREFLNQLVKGILEIRRERIFRWVGNYDSFLQQRDAHEHQQLAAHKNSQRQIDHLQTFVNRFGAKNTKATQAKSKQKQIDRLKTAMVEAPQGEERKMKGFRFPQPERSGHRAMTLKQINFAYGDNVVYAGMDYEIERGQRTVLVGPNGAGKSTLLKLLAGVLKPKSGQRDLGHNVHSGYFSQNRVDVLNTSCTVLEEAMDTPQALTEEHARTVLGSFLFRGDDVFKRVGVLSGGEKSRLALVKLLLDPPNLLLMDEPTTHLDMASIDSLIVALKQYEGTLVFISHDVHFIRQISEQTVLVNAGKLRKFPGGYNYYLEKTKAENARAGLTGGREATAKSASNTNKVDQRARKRAEAEARNARSRGRQGIEKEVQRLEREIQSAESKITELTMELEKPETYDDASRAMAINRDLT</sequence>
<keyword evidence="2" id="KW-0547">Nucleotide-binding</keyword>
<dbReference type="GO" id="GO:0016887">
    <property type="term" value="F:ATP hydrolysis activity"/>
    <property type="evidence" value="ECO:0007669"/>
    <property type="project" value="InterPro"/>
</dbReference>
<evidence type="ECO:0000256" key="2">
    <source>
        <dbReference type="ARBA" id="ARBA00022741"/>
    </source>
</evidence>
<dbReference type="SUPFAM" id="SSF52540">
    <property type="entry name" value="P-loop containing nucleoside triphosphate hydrolases"/>
    <property type="match status" value="2"/>
</dbReference>
<evidence type="ECO:0000313" key="6">
    <source>
        <dbReference type="EMBL" id="SVA64733.1"/>
    </source>
</evidence>
<dbReference type="PROSITE" id="PS00211">
    <property type="entry name" value="ABC_TRANSPORTER_1"/>
    <property type="match status" value="1"/>
</dbReference>
<protein>
    <recommendedName>
        <fullName evidence="5">ABC transporter domain-containing protein</fullName>
    </recommendedName>
</protein>
<feature type="non-terminal residue" evidence="6">
    <location>
        <position position="1"/>
    </location>
</feature>